<accession>V6MAB3</accession>
<dbReference type="InterPro" id="IPR000086">
    <property type="entry name" value="NUDIX_hydrolase_dom"/>
</dbReference>
<dbReference type="PATRIC" id="fig|1408254.3.peg.1681"/>
<dbReference type="EMBL" id="AYJU01000012">
    <property type="protein sequence ID" value="EST55197.1"/>
    <property type="molecule type" value="Genomic_DNA"/>
</dbReference>
<sequence>MLGEKLDIYDEQGRHIGVKPRSEVHRVGDWHQTFHCWLYRRAGEQIHLLFQKRHPEKDTCPNLLDITSAGHLLAGERPEDGVRELAEELGLHVAYESLSPLGVIRDVMTGPQIVDKEMCHVFLYECDQPLSDYEVQEEEVVGLLWVKLDEIVDLFAGKTTNIEASGFLLQEDGTARDCSMEVGLSDFVAHEPHYYHQVFTALQRRGGRA</sequence>
<dbReference type="eggNOG" id="COG1443">
    <property type="taxonomic scope" value="Bacteria"/>
</dbReference>
<dbReference type="OrthoDB" id="9780586at2"/>
<dbReference type="HOGENOM" id="CLU_060552_1_0_9"/>
<dbReference type="PROSITE" id="PS51462">
    <property type="entry name" value="NUDIX"/>
    <property type="match status" value="1"/>
</dbReference>
<dbReference type="PANTHER" id="PTHR10885">
    <property type="entry name" value="ISOPENTENYL-DIPHOSPHATE DELTA-ISOMERASE"/>
    <property type="match status" value="1"/>
</dbReference>
<feature type="domain" description="Nudix hydrolase" evidence="1">
    <location>
        <begin position="29"/>
        <end position="169"/>
    </location>
</feature>
<dbReference type="Gene3D" id="3.90.79.10">
    <property type="entry name" value="Nucleoside Triphosphate Pyrophosphohydrolase"/>
    <property type="match status" value="1"/>
</dbReference>
<dbReference type="RefSeq" id="WP_023555696.1">
    <property type="nucleotide sequence ID" value="NZ_KI629782.1"/>
</dbReference>
<reference evidence="2 3" key="1">
    <citation type="journal article" date="2014" name="Genome Announc.">
        <title>Draft Genome Sequence of Brevibacillus panacihumi Strain W25, a Halotolerant Hydrocarbon-Degrading Bacterium.</title>
        <authorList>
            <person name="Wang X."/>
            <person name="Jin D."/>
            <person name="Zhou L."/>
            <person name="Wu L."/>
            <person name="An W."/>
            <person name="Chen Y."/>
            <person name="Zhao L."/>
        </authorList>
    </citation>
    <scope>NUCLEOTIDE SEQUENCE [LARGE SCALE GENOMIC DNA]</scope>
    <source>
        <strain evidence="2 3">W25</strain>
    </source>
</reference>
<name>V6MAB3_9BACL</name>
<evidence type="ECO:0000313" key="3">
    <source>
        <dbReference type="Proteomes" id="UP000017973"/>
    </source>
</evidence>
<dbReference type="SUPFAM" id="SSF55811">
    <property type="entry name" value="Nudix"/>
    <property type="match status" value="1"/>
</dbReference>
<dbReference type="Proteomes" id="UP000017973">
    <property type="component" value="Unassembled WGS sequence"/>
</dbReference>
<dbReference type="Pfam" id="PF00293">
    <property type="entry name" value="NUDIX"/>
    <property type="match status" value="1"/>
</dbReference>
<dbReference type="GO" id="GO:0016853">
    <property type="term" value="F:isomerase activity"/>
    <property type="evidence" value="ECO:0007669"/>
    <property type="project" value="UniProtKB-KW"/>
</dbReference>
<proteinExistence type="predicted"/>
<dbReference type="PANTHER" id="PTHR10885:SF0">
    <property type="entry name" value="ISOPENTENYL-DIPHOSPHATE DELTA-ISOMERASE"/>
    <property type="match status" value="1"/>
</dbReference>
<dbReference type="AlphaFoldDB" id="V6MAB3"/>
<dbReference type="CDD" id="cd04692">
    <property type="entry name" value="NUDIX_Hydrolase"/>
    <property type="match status" value="1"/>
</dbReference>
<organism evidence="2 3">
    <name type="scientific">Brevibacillus panacihumi W25</name>
    <dbReference type="NCBI Taxonomy" id="1408254"/>
    <lineage>
        <taxon>Bacteria</taxon>
        <taxon>Bacillati</taxon>
        <taxon>Bacillota</taxon>
        <taxon>Bacilli</taxon>
        <taxon>Bacillales</taxon>
        <taxon>Paenibacillaceae</taxon>
        <taxon>Brevibacillus</taxon>
    </lineage>
</organism>
<evidence type="ECO:0000259" key="1">
    <source>
        <dbReference type="PROSITE" id="PS51462"/>
    </source>
</evidence>
<comment type="caution">
    <text evidence="2">The sequence shown here is derived from an EMBL/GenBank/DDBJ whole genome shotgun (WGS) entry which is preliminary data.</text>
</comment>
<keyword evidence="3" id="KW-1185">Reference proteome</keyword>
<dbReference type="InterPro" id="IPR015797">
    <property type="entry name" value="NUDIX_hydrolase-like_dom_sf"/>
</dbReference>
<evidence type="ECO:0000313" key="2">
    <source>
        <dbReference type="EMBL" id="EST55197.1"/>
    </source>
</evidence>
<protein>
    <submittedName>
        <fullName evidence="2">Isopentenyl-diphosphate delta-isomerase</fullName>
    </submittedName>
</protein>
<gene>
    <name evidence="2" type="ORF">T458_08485</name>
</gene>
<dbReference type="STRING" id="1408254.T458_08485"/>
<keyword evidence="2" id="KW-0413">Isomerase</keyword>